<accession>A0ABQ9IRK5</accession>
<proteinExistence type="predicted"/>
<dbReference type="EMBL" id="JAPWTJ010003227">
    <property type="protein sequence ID" value="KAJ8960351.1"/>
    <property type="molecule type" value="Genomic_DNA"/>
</dbReference>
<comment type="caution">
    <text evidence="1">The sequence shown here is derived from an EMBL/GenBank/DDBJ whole genome shotgun (WGS) entry which is preliminary data.</text>
</comment>
<gene>
    <name evidence="1" type="ORF">NQ317_009074</name>
</gene>
<evidence type="ECO:0000313" key="1">
    <source>
        <dbReference type="EMBL" id="KAJ8960351.1"/>
    </source>
</evidence>
<sequence length="64" mass="7441">MEKSSEDRQNSKLQETVINELVKCNDHKVHEQSSAKKNHNLDDVDDISKTKILNQCLILKHNKK</sequence>
<name>A0ABQ9IRK5_9CUCU</name>
<evidence type="ECO:0000313" key="2">
    <source>
        <dbReference type="Proteomes" id="UP001162164"/>
    </source>
</evidence>
<reference evidence="1" key="1">
    <citation type="journal article" date="2023" name="Insect Mol. Biol.">
        <title>Genome sequencing provides insights into the evolution of gene families encoding plant cell wall-degrading enzymes in longhorned beetles.</title>
        <authorList>
            <person name="Shin N.R."/>
            <person name="Okamura Y."/>
            <person name="Kirsch R."/>
            <person name="Pauchet Y."/>
        </authorList>
    </citation>
    <scope>NUCLEOTIDE SEQUENCE</scope>
    <source>
        <strain evidence="1">MMC_N1</strain>
    </source>
</reference>
<protein>
    <submittedName>
        <fullName evidence="1">Uncharacterized protein</fullName>
    </submittedName>
</protein>
<organism evidence="1 2">
    <name type="scientific">Molorchus minor</name>
    <dbReference type="NCBI Taxonomy" id="1323400"/>
    <lineage>
        <taxon>Eukaryota</taxon>
        <taxon>Metazoa</taxon>
        <taxon>Ecdysozoa</taxon>
        <taxon>Arthropoda</taxon>
        <taxon>Hexapoda</taxon>
        <taxon>Insecta</taxon>
        <taxon>Pterygota</taxon>
        <taxon>Neoptera</taxon>
        <taxon>Endopterygota</taxon>
        <taxon>Coleoptera</taxon>
        <taxon>Polyphaga</taxon>
        <taxon>Cucujiformia</taxon>
        <taxon>Chrysomeloidea</taxon>
        <taxon>Cerambycidae</taxon>
        <taxon>Lamiinae</taxon>
        <taxon>Monochamini</taxon>
        <taxon>Molorchus</taxon>
    </lineage>
</organism>
<keyword evidence="2" id="KW-1185">Reference proteome</keyword>
<dbReference type="Proteomes" id="UP001162164">
    <property type="component" value="Unassembled WGS sequence"/>
</dbReference>